<protein>
    <recommendedName>
        <fullName evidence="3">DUF2024 domain-containing protein</fullName>
    </recommendedName>
</protein>
<dbReference type="EMBL" id="LR216287">
    <property type="protein sequence ID" value="VFJ13097.1"/>
    <property type="molecule type" value="Genomic_DNA"/>
</dbReference>
<evidence type="ECO:0000313" key="1">
    <source>
        <dbReference type="EMBL" id="VFJ13097.1"/>
    </source>
</evidence>
<name>A0A484IA56_9ARCH</name>
<sequence length="86" mass="9837">MECAVYDTYVTKKDGRIMHFDVIVEASTPHEKAIEYGKKYLESVDQGGQKMTQEECQFCHIQEAPPVVAQEIEKSGYYIQKMEGCP</sequence>
<dbReference type="RefSeq" id="WP_134483062.1">
    <property type="nucleotide sequence ID" value="NZ_LR216287.1"/>
</dbReference>
<dbReference type="InterPro" id="IPR023122">
    <property type="entry name" value="NE1680-like_sf"/>
</dbReference>
<dbReference type="GeneID" id="39420268"/>
<gene>
    <name evidence="1" type="ORF">NFRAN_0775</name>
</gene>
<dbReference type="SUPFAM" id="SSF160766">
    <property type="entry name" value="NE1680-like"/>
    <property type="match status" value="1"/>
</dbReference>
<dbReference type="AlphaFoldDB" id="A0A484IA56"/>
<reference evidence="1 2" key="1">
    <citation type="submission" date="2019-02" db="EMBL/GenBank/DDBJ databases">
        <authorList>
            <person name="Lehtovirta-Morley E L."/>
        </authorList>
    </citation>
    <scope>NUCLEOTIDE SEQUENCE [LARGE SCALE GENOMIC DNA]</scope>
    <source>
        <strain evidence="1">NFRAN1</strain>
    </source>
</reference>
<evidence type="ECO:0008006" key="3">
    <source>
        <dbReference type="Google" id="ProtNLM"/>
    </source>
</evidence>
<keyword evidence="2" id="KW-1185">Reference proteome</keyword>
<dbReference type="Gene3D" id="3.10.510.10">
    <property type="entry name" value="NE1680-like"/>
    <property type="match status" value="1"/>
</dbReference>
<organism evidence="1 2">
    <name type="scientific">Candidatus Nitrosocosmicus franklandianus</name>
    <dbReference type="NCBI Taxonomy" id="1798806"/>
    <lineage>
        <taxon>Archaea</taxon>
        <taxon>Nitrososphaerota</taxon>
        <taxon>Nitrososphaeria</taxon>
        <taxon>Nitrososphaerales</taxon>
        <taxon>Nitrososphaeraceae</taxon>
        <taxon>Candidatus Nitrosocosmicus</taxon>
    </lineage>
</organism>
<accession>A0A484IA56</accession>
<proteinExistence type="predicted"/>
<dbReference type="KEGG" id="nfn:NFRAN_0775"/>
<dbReference type="Pfam" id="PF09630">
    <property type="entry name" value="DUF2024"/>
    <property type="match status" value="1"/>
</dbReference>
<dbReference type="OrthoDB" id="5685at2157"/>
<dbReference type="Proteomes" id="UP000294299">
    <property type="component" value="Chromosome NFRAN"/>
</dbReference>
<evidence type="ECO:0000313" key="2">
    <source>
        <dbReference type="Proteomes" id="UP000294299"/>
    </source>
</evidence>
<dbReference type="InterPro" id="IPR018592">
    <property type="entry name" value="DUF2024"/>
</dbReference>